<protein>
    <submittedName>
        <fullName evidence="1">NAD(P)-binding protein</fullName>
    </submittedName>
</protein>
<dbReference type="EMBL" id="ML208295">
    <property type="protein sequence ID" value="TFK71617.1"/>
    <property type="molecule type" value="Genomic_DNA"/>
</dbReference>
<keyword evidence="2" id="KW-1185">Reference proteome</keyword>
<organism evidence="1 2">
    <name type="scientific">Pluteus cervinus</name>
    <dbReference type="NCBI Taxonomy" id="181527"/>
    <lineage>
        <taxon>Eukaryota</taxon>
        <taxon>Fungi</taxon>
        <taxon>Dikarya</taxon>
        <taxon>Basidiomycota</taxon>
        <taxon>Agaricomycotina</taxon>
        <taxon>Agaricomycetes</taxon>
        <taxon>Agaricomycetidae</taxon>
        <taxon>Agaricales</taxon>
        <taxon>Pluteineae</taxon>
        <taxon>Pluteaceae</taxon>
        <taxon>Pluteus</taxon>
    </lineage>
</organism>
<proteinExistence type="predicted"/>
<accession>A0ACD3B3S7</accession>
<dbReference type="Proteomes" id="UP000308600">
    <property type="component" value="Unassembled WGS sequence"/>
</dbReference>
<gene>
    <name evidence="1" type="ORF">BDN72DRAFT_425439</name>
</gene>
<name>A0ACD3B3S7_9AGAR</name>
<evidence type="ECO:0000313" key="1">
    <source>
        <dbReference type="EMBL" id="TFK71617.1"/>
    </source>
</evidence>
<sequence length="399" mass="42941">MLTSLARRCIRAPRVVPIPQGRSLSASPATAAARAIVYSGNGNPSEVLSVLTFPDLPPPPTNTLNVQFLLSPINPADINVIEGVYPSKPKLNGNLTTSGLGSQQDPVFVGGNEGLARVSALGSGVEGLQEGDWVVMKTPQVGTWRTSANVKPGDVLKVPSADKLTPVQAATLVVNPPTAWNLLHDFVQLSEGDWVIQNGANSAVGQCVIQVAAAKGYKTINLVRNRSDLPILQQRLRELGATEVLTYDELAQDGIRDKIKSWTNGKDIKLGLNCVGGPDTTRMARFLGKDAHLVSYGAMSKAPLSLPTSLFIFKNLTSHGFWQSRWYADHSLEEQQSMLRTLTELMANGKLLAPDHEIASIRGSDSDEVASEHIRSMVEGITSGQYGKKVLLQFESDEA</sequence>
<reference evidence="1 2" key="1">
    <citation type="journal article" date="2019" name="Nat. Ecol. Evol.">
        <title>Megaphylogeny resolves global patterns of mushroom evolution.</title>
        <authorList>
            <person name="Varga T."/>
            <person name="Krizsan K."/>
            <person name="Foldi C."/>
            <person name="Dima B."/>
            <person name="Sanchez-Garcia M."/>
            <person name="Sanchez-Ramirez S."/>
            <person name="Szollosi G.J."/>
            <person name="Szarkandi J.G."/>
            <person name="Papp V."/>
            <person name="Albert L."/>
            <person name="Andreopoulos W."/>
            <person name="Angelini C."/>
            <person name="Antonin V."/>
            <person name="Barry K.W."/>
            <person name="Bougher N.L."/>
            <person name="Buchanan P."/>
            <person name="Buyck B."/>
            <person name="Bense V."/>
            <person name="Catcheside P."/>
            <person name="Chovatia M."/>
            <person name="Cooper J."/>
            <person name="Damon W."/>
            <person name="Desjardin D."/>
            <person name="Finy P."/>
            <person name="Geml J."/>
            <person name="Haridas S."/>
            <person name="Hughes K."/>
            <person name="Justo A."/>
            <person name="Karasinski D."/>
            <person name="Kautmanova I."/>
            <person name="Kiss B."/>
            <person name="Kocsube S."/>
            <person name="Kotiranta H."/>
            <person name="LaButti K.M."/>
            <person name="Lechner B.E."/>
            <person name="Liimatainen K."/>
            <person name="Lipzen A."/>
            <person name="Lukacs Z."/>
            <person name="Mihaltcheva S."/>
            <person name="Morgado L.N."/>
            <person name="Niskanen T."/>
            <person name="Noordeloos M.E."/>
            <person name="Ohm R.A."/>
            <person name="Ortiz-Santana B."/>
            <person name="Ovrebo C."/>
            <person name="Racz N."/>
            <person name="Riley R."/>
            <person name="Savchenko A."/>
            <person name="Shiryaev A."/>
            <person name="Soop K."/>
            <person name="Spirin V."/>
            <person name="Szebenyi C."/>
            <person name="Tomsovsky M."/>
            <person name="Tulloss R.E."/>
            <person name="Uehling J."/>
            <person name="Grigoriev I.V."/>
            <person name="Vagvolgyi C."/>
            <person name="Papp T."/>
            <person name="Martin F.M."/>
            <person name="Miettinen O."/>
            <person name="Hibbett D.S."/>
            <person name="Nagy L.G."/>
        </authorList>
    </citation>
    <scope>NUCLEOTIDE SEQUENCE [LARGE SCALE GENOMIC DNA]</scope>
    <source>
        <strain evidence="1 2">NL-1719</strain>
    </source>
</reference>
<evidence type="ECO:0000313" key="2">
    <source>
        <dbReference type="Proteomes" id="UP000308600"/>
    </source>
</evidence>